<keyword evidence="3" id="KW-0645">Protease</keyword>
<evidence type="ECO:0000313" key="10">
    <source>
        <dbReference type="Proteomes" id="UP000653305"/>
    </source>
</evidence>
<dbReference type="Gene3D" id="3.90.70.10">
    <property type="entry name" value="Cysteine proteinases"/>
    <property type="match status" value="1"/>
</dbReference>
<evidence type="ECO:0000256" key="8">
    <source>
        <dbReference type="SAM" id="Phobius"/>
    </source>
</evidence>
<evidence type="ECO:0000256" key="3">
    <source>
        <dbReference type="ARBA" id="ARBA00022670"/>
    </source>
</evidence>
<dbReference type="GO" id="GO:0043161">
    <property type="term" value="P:proteasome-mediated ubiquitin-dependent protein catabolic process"/>
    <property type="evidence" value="ECO:0007669"/>
    <property type="project" value="InterPro"/>
</dbReference>
<proteinExistence type="predicted"/>
<keyword evidence="8" id="KW-1133">Transmembrane helix</keyword>
<feature type="transmembrane region" description="Helical" evidence="8">
    <location>
        <begin position="128"/>
        <end position="150"/>
    </location>
</feature>
<name>A0A830BEG0_9LAMI</name>
<dbReference type="SUPFAM" id="SSF54001">
    <property type="entry name" value="Cysteine proteinases"/>
    <property type="match status" value="1"/>
</dbReference>
<evidence type="ECO:0000256" key="4">
    <source>
        <dbReference type="ARBA" id="ARBA00022786"/>
    </source>
</evidence>
<dbReference type="EC" id="3.4.19.12" evidence="2"/>
<keyword evidence="8" id="KW-0812">Transmembrane</keyword>
<protein>
    <recommendedName>
        <fullName evidence="2">ubiquitinyl hydrolase 1</fullName>
        <ecNumber evidence="2">3.4.19.12</ecNumber>
    </recommendedName>
</protein>
<dbReference type="PANTHER" id="PTHR43982">
    <property type="entry name" value="UBIQUITIN CARBOXYL-TERMINAL HYDROLASE"/>
    <property type="match status" value="1"/>
</dbReference>
<keyword evidence="10" id="KW-1185">Reference proteome</keyword>
<feature type="region of interest" description="Disordered" evidence="7">
    <location>
        <begin position="252"/>
        <end position="299"/>
    </location>
</feature>
<gene>
    <name evidence="9" type="ORF">PHJA_000741900</name>
</gene>
<dbReference type="InterPro" id="IPR038765">
    <property type="entry name" value="Papain-like_cys_pep_sf"/>
</dbReference>
<evidence type="ECO:0000256" key="2">
    <source>
        <dbReference type="ARBA" id="ARBA00012759"/>
    </source>
</evidence>
<dbReference type="EMBL" id="BMAC01000117">
    <property type="protein sequence ID" value="GFP85980.1"/>
    <property type="molecule type" value="Genomic_DNA"/>
</dbReference>
<sequence>MTARDSSIRLPFSAGGGSLRPFAAVINVCSPVDGCWGSVAAPKNPTRVKPDWYAFRFTLATKKRMLIRTGMMPSHVYYMSGDAWKEGGIDATDTDVKMTDAEVGNLSDYAKVRLLSSWRLGTSLDGTFLILLLLLFLFWIVCYISFFALLSTKASHVYYMSGDAWKEGGIDATGNRLLLEGLKSELEKSSPSLGHSAIYAKDSRINGLPRYLTIQFKVDYPLELDVYDICSDDLRKRLEVPRRILRDEEGKKLGLKTNEKGSTSTDTDVKMTDAEGPSNGSEDSSKSAPGEGIHLLIVE</sequence>
<dbReference type="GO" id="GO:0061136">
    <property type="term" value="P:regulation of proteasomal protein catabolic process"/>
    <property type="evidence" value="ECO:0007669"/>
    <property type="project" value="TreeGrafter"/>
</dbReference>
<organism evidence="9 10">
    <name type="scientific">Phtheirospermum japonicum</name>
    <dbReference type="NCBI Taxonomy" id="374723"/>
    <lineage>
        <taxon>Eukaryota</taxon>
        <taxon>Viridiplantae</taxon>
        <taxon>Streptophyta</taxon>
        <taxon>Embryophyta</taxon>
        <taxon>Tracheophyta</taxon>
        <taxon>Spermatophyta</taxon>
        <taxon>Magnoliopsida</taxon>
        <taxon>eudicotyledons</taxon>
        <taxon>Gunneridae</taxon>
        <taxon>Pentapetalae</taxon>
        <taxon>asterids</taxon>
        <taxon>lamiids</taxon>
        <taxon>Lamiales</taxon>
        <taxon>Orobanchaceae</taxon>
        <taxon>Orobanchaceae incertae sedis</taxon>
        <taxon>Phtheirospermum</taxon>
    </lineage>
</organism>
<reference evidence="9" key="1">
    <citation type="submission" date="2020-07" db="EMBL/GenBank/DDBJ databases">
        <title>Ethylene signaling mediates host invasion by parasitic plants.</title>
        <authorList>
            <person name="Yoshida S."/>
        </authorList>
    </citation>
    <scope>NUCLEOTIDE SEQUENCE</scope>
    <source>
        <strain evidence="9">Okayama</strain>
    </source>
</reference>
<keyword evidence="8" id="KW-0472">Membrane</keyword>
<evidence type="ECO:0000313" key="9">
    <source>
        <dbReference type="EMBL" id="GFP85980.1"/>
    </source>
</evidence>
<dbReference type="GO" id="GO:0070628">
    <property type="term" value="F:proteasome binding"/>
    <property type="evidence" value="ECO:0007669"/>
    <property type="project" value="TreeGrafter"/>
</dbReference>
<dbReference type="GO" id="GO:0016579">
    <property type="term" value="P:protein deubiquitination"/>
    <property type="evidence" value="ECO:0007669"/>
    <property type="project" value="InterPro"/>
</dbReference>
<evidence type="ECO:0000256" key="5">
    <source>
        <dbReference type="ARBA" id="ARBA00022801"/>
    </source>
</evidence>
<dbReference type="Proteomes" id="UP000653305">
    <property type="component" value="Unassembled WGS sequence"/>
</dbReference>
<comment type="caution">
    <text evidence="9">The sequence shown here is derived from an EMBL/GenBank/DDBJ whole genome shotgun (WGS) entry which is preliminary data.</text>
</comment>
<dbReference type="PANTHER" id="PTHR43982:SF1">
    <property type="entry name" value="UBIQUITIN CARBOXYL-TERMINAL HYDROLASE 14"/>
    <property type="match status" value="1"/>
</dbReference>
<dbReference type="AlphaFoldDB" id="A0A830BEG0"/>
<evidence type="ECO:0000256" key="7">
    <source>
        <dbReference type="SAM" id="MobiDB-lite"/>
    </source>
</evidence>
<dbReference type="OrthoDB" id="333239at2759"/>
<dbReference type="InterPro" id="IPR044635">
    <property type="entry name" value="UBP14-like"/>
</dbReference>
<accession>A0A830BEG0</accession>
<evidence type="ECO:0000256" key="6">
    <source>
        <dbReference type="ARBA" id="ARBA00022807"/>
    </source>
</evidence>
<keyword evidence="5 9" id="KW-0378">Hydrolase</keyword>
<dbReference type="GO" id="GO:0004843">
    <property type="term" value="F:cysteine-type deubiquitinase activity"/>
    <property type="evidence" value="ECO:0007669"/>
    <property type="project" value="UniProtKB-EC"/>
</dbReference>
<evidence type="ECO:0000256" key="1">
    <source>
        <dbReference type="ARBA" id="ARBA00000707"/>
    </source>
</evidence>
<comment type="catalytic activity">
    <reaction evidence="1">
        <text>Thiol-dependent hydrolysis of ester, thioester, amide, peptide and isopeptide bonds formed by the C-terminal Gly of ubiquitin (a 76-residue protein attached to proteins as an intracellular targeting signal).</text>
        <dbReference type="EC" id="3.4.19.12"/>
    </reaction>
</comment>
<keyword evidence="6" id="KW-0788">Thiol protease</keyword>
<keyword evidence="4" id="KW-0833">Ubl conjugation pathway</keyword>